<organism evidence="2 3">
    <name type="scientific">Chelatococcus asaccharovorans</name>
    <dbReference type="NCBI Taxonomy" id="28210"/>
    <lineage>
        <taxon>Bacteria</taxon>
        <taxon>Pseudomonadati</taxon>
        <taxon>Pseudomonadota</taxon>
        <taxon>Alphaproteobacteria</taxon>
        <taxon>Hyphomicrobiales</taxon>
        <taxon>Chelatococcaceae</taxon>
        <taxon>Chelatococcus</taxon>
    </lineage>
</organism>
<keyword evidence="1" id="KW-0472">Membrane</keyword>
<keyword evidence="1" id="KW-1133">Transmembrane helix</keyword>
<evidence type="ECO:0000313" key="3">
    <source>
        <dbReference type="Proteomes" id="UP000248021"/>
    </source>
</evidence>
<keyword evidence="1" id="KW-0812">Transmembrane</keyword>
<comment type="caution">
    <text evidence="2">The sequence shown here is derived from an EMBL/GenBank/DDBJ whole genome shotgun (WGS) entry which is preliminary data.</text>
</comment>
<keyword evidence="3" id="KW-1185">Reference proteome</keyword>
<evidence type="ECO:0000256" key="1">
    <source>
        <dbReference type="SAM" id="Phobius"/>
    </source>
</evidence>
<reference evidence="2 3" key="1">
    <citation type="submission" date="2018-05" db="EMBL/GenBank/DDBJ databases">
        <title>Genomic Encyclopedia of Type Strains, Phase IV (KMG-IV): sequencing the most valuable type-strain genomes for metagenomic binning, comparative biology and taxonomic classification.</title>
        <authorList>
            <person name="Goeker M."/>
        </authorList>
    </citation>
    <scope>NUCLEOTIDE SEQUENCE [LARGE SCALE GENOMIC DNA]</scope>
    <source>
        <strain evidence="2 3">DSM 6462</strain>
    </source>
</reference>
<protein>
    <submittedName>
        <fullName evidence="2">Uncharacterized protein</fullName>
    </submittedName>
</protein>
<proteinExistence type="predicted"/>
<dbReference type="AlphaFoldDB" id="A0A2V3U9G1"/>
<gene>
    <name evidence="2" type="ORF">C7450_10481</name>
</gene>
<feature type="transmembrane region" description="Helical" evidence="1">
    <location>
        <begin position="20"/>
        <end position="41"/>
    </location>
</feature>
<dbReference type="Proteomes" id="UP000248021">
    <property type="component" value="Unassembled WGS sequence"/>
</dbReference>
<sequence length="60" mass="5930">MAPSEPVIGPTEALSDNRGLIIGLSAAGVIVALAAGAMLWASQGDGVFLTWVTAAIAGCF</sequence>
<dbReference type="EMBL" id="QJJK01000004">
    <property type="protein sequence ID" value="PXW60030.1"/>
    <property type="molecule type" value="Genomic_DNA"/>
</dbReference>
<name>A0A2V3U9G1_9HYPH</name>
<accession>A0A2V3U9G1</accession>
<evidence type="ECO:0000313" key="2">
    <source>
        <dbReference type="EMBL" id="PXW60030.1"/>
    </source>
</evidence>